<accession>A0ABT8T4J3</accession>
<reference evidence="2" key="2">
    <citation type="submission" date="2023-07" db="EMBL/GenBank/DDBJ databases">
        <authorList>
            <person name="Sun H."/>
        </authorList>
    </citation>
    <scope>NUCLEOTIDE SEQUENCE</scope>
    <source>
        <strain evidence="2">05753</strain>
    </source>
</reference>
<keyword evidence="1" id="KW-0472">Membrane</keyword>
<dbReference type="Proteomes" id="UP001169006">
    <property type="component" value="Unassembled WGS sequence"/>
</dbReference>
<evidence type="ECO:0000256" key="1">
    <source>
        <dbReference type="SAM" id="Phobius"/>
    </source>
</evidence>
<reference evidence="2" key="1">
    <citation type="journal article" date="2015" name="Int. J. Syst. Evol. Microbiol.">
        <title>Rhizobium oryzicola sp. nov., potential plant-growth-promoting endophytic bacteria isolated from rice roots.</title>
        <authorList>
            <person name="Zhang X.X."/>
            <person name="Gao J.S."/>
            <person name="Cao Y.H."/>
            <person name="Sheirdil R.A."/>
            <person name="Wang X.C."/>
            <person name="Zhang L."/>
        </authorList>
    </citation>
    <scope>NUCLEOTIDE SEQUENCE</scope>
    <source>
        <strain evidence="2">05753</strain>
    </source>
</reference>
<protein>
    <submittedName>
        <fullName evidence="2">Anti-sigma factor</fullName>
    </submittedName>
</protein>
<name>A0ABT8T4J3_9HYPH</name>
<organism evidence="2 3">
    <name type="scientific">Rhizobium oryzicola</name>
    <dbReference type="NCBI Taxonomy" id="1232668"/>
    <lineage>
        <taxon>Bacteria</taxon>
        <taxon>Pseudomonadati</taxon>
        <taxon>Pseudomonadota</taxon>
        <taxon>Alphaproteobacteria</taxon>
        <taxon>Hyphomicrobiales</taxon>
        <taxon>Rhizobiaceae</taxon>
        <taxon>Rhizobium/Agrobacterium group</taxon>
        <taxon>Rhizobium</taxon>
    </lineage>
</organism>
<sequence length="276" mass="30322">MDSSSNTSFDAELSALLDDEITEDDKHRLEGRISADPQLKSRQETIRRANDYGKRNFESMLREPVPLDLVRAIKTTPEPRRSIKLQPPPRAVRRIKHTVGLTVACSLVMFGIGGVAGYLLASRPHIKTFADFTGETASAWLDDVASNYRLFSRQPRHLVEVPASESAHIVEWLMATTGVSFRIPDMSADGLEFVGARLFAAAGRPVGQLVYRNTDGEIISVNFTKSILPLSTPLNETIRDDIGLVVWQGQQASYALSGPSSDAFLETVAKKIAGII</sequence>
<comment type="caution">
    <text evidence="2">The sequence shown here is derived from an EMBL/GenBank/DDBJ whole genome shotgun (WGS) entry which is preliminary data.</text>
</comment>
<dbReference type="EMBL" id="JAUKWQ010000014">
    <property type="protein sequence ID" value="MDO1585334.1"/>
    <property type="molecule type" value="Genomic_DNA"/>
</dbReference>
<keyword evidence="1" id="KW-0812">Transmembrane</keyword>
<keyword evidence="1" id="KW-1133">Transmembrane helix</keyword>
<proteinExistence type="predicted"/>
<evidence type="ECO:0000313" key="3">
    <source>
        <dbReference type="Proteomes" id="UP001169006"/>
    </source>
</evidence>
<gene>
    <name evidence="2" type="ORF">Q2T52_24850</name>
</gene>
<keyword evidence="3" id="KW-1185">Reference proteome</keyword>
<dbReference type="RefSeq" id="WP_302079620.1">
    <property type="nucleotide sequence ID" value="NZ_JAUKWQ010000014.1"/>
</dbReference>
<evidence type="ECO:0000313" key="2">
    <source>
        <dbReference type="EMBL" id="MDO1585334.1"/>
    </source>
</evidence>
<feature type="transmembrane region" description="Helical" evidence="1">
    <location>
        <begin position="99"/>
        <end position="121"/>
    </location>
</feature>